<evidence type="ECO:0000313" key="2">
    <source>
        <dbReference type="EMBL" id="SHF09201.1"/>
    </source>
</evidence>
<feature type="region of interest" description="Disordered" evidence="1">
    <location>
        <begin position="271"/>
        <end position="294"/>
    </location>
</feature>
<proteinExistence type="predicted"/>
<sequence length="408" mass="41938">MKQRRQAFLPILMSLFIISIYNTPVHSQIGINTSDPKSTLDIAAVSSTSHIAGLTAPRLTLAQLTAKGESLYGIAQKGCIIYITDISGGGNTGQRLNIAVPGYYYFDGSSWVRFNLYAPSQTAGNIKDSFKTADHNGWYLLDGRAITSLPANARTAAASLGFGTTLPDARDKVLKTKSSTETLGSTGGTNSLTITKENLPNITLSASISGTSESGGAAHTHTFSGTSVSGGAAHTHTFSGTSASGGTAHTHAYSTMTVANGGVAHTHTANGTSGSAGAHTHTFTRPNRNSASHRGVTSLNSLWSVDNDMTFTSSSAGAHTHTFSATSSSNTHTHTYSGATGSTTHTHTLAGTSSSVGHAHTFSATSGSAGAHTHTVSGTSSVMTGGSATTLENRAPFMSVNTFIYLGL</sequence>
<dbReference type="RefSeq" id="WP_139262017.1">
    <property type="nucleotide sequence ID" value="NZ_BBXL01000003.1"/>
</dbReference>
<feature type="compositionally biased region" description="Low complexity" evidence="1">
    <location>
        <begin position="370"/>
        <end position="382"/>
    </location>
</feature>
<reference evidence="3" key="1">
    <citation type="submission" date="2016-11" db="EMBL/GenBank/DDBJ databases">
        <authorList>
            <person name="Varghese N."/>
            <person name="Submissions S."/>
        </authorList>
    </citation>
    <scope>NUCLEOTIDE SEQUENCE [LARGE SCALE GENOMIC DNA]</scope>
    <source>
        <strain evidence="3">DSM 27370</strain>
    </source>
</reference>
<name>A0A1M4YTV5_9BACT</name>
<evidence type="ECO:0008006" key="4">
    <source>
        <dbReference type="Google" id="ProtNLM"/>
    </source>
</evidence>
<dbReference type="OrthoDB" id="996320at2"/>
<dbReference type="EMBL" id="FQUC01000003">
    <property type="protein sequence ID" value="SHF09201.1"/>
    <property type="molecule type" value="Genomic_DNA"/>
</dbReference>
<dbReference type="Proteomes" id="UP000184480">
    <property type="component" value="Unassembled WGS sequence"/>
</dbReference>
<evidence type="ECO:0000256" key="1">
    <source>
        <dbReference type="SAM" id="MobiDB-lite"/>
    </source>
</evidence>
<protein>
    <recommendedName>
        <fullName evidence="4">Microcystin-dependent protein</fullName>
    </recommendedName>
</protein>
<feature type="region of interest" description="Disordered" evidence="1">
    <location>
        <begin position="323"/>
        <end position="382"/>
    </location>
</feature>
<keyword evidence="3" id="KW-1185">Reference proteome</keyword>
<dbReference type="STRING" id="1346286.SAMN05444362_103268"/>
<evidence type="ECO:0000313" key="3">
    <source>
        <dbReference type="Proteomes" id="UP000184480"/>
    </source>
</evidence>
<gene>
    <name evidence="2" type="ORF">SAMN05444362_103268</name>
</gene>
<accession>A0A1M4YTV5</accession>
<dbReference type="AlphaFoldDB" id="A0A1M4YTV5"/>
<organism evidence="2 3">
    <name type="scientific">Dysgonomonas macrotermitis</name>
    <dbReference type="NCBI Taxonomy" id="1346286"/>
    <lineage>
        <taxon>Bacteria</taxon>
        <taxon>Pseudomonadati</taxon>
        <taxon>Bacteroidota</taxon>
        <taxon>Bacteroidia</taxon>
        <taxon>Bacteroidales</taxon>
        <taxon>Dysgonomonadaceae</taxon>
        <taxon>Dysgonomonas</taxon>
    </lineage>
</organism>
<feature type="compositionally biased region" description="Low complexity" evidence="1">
    <location>
        <begin position="323"/>
        <end position="355"/>
    </location>
</feature>